<reference evidence="2" key="2">
    <citation type="submission" date="2025-09" db="UniProtKB">
        <authorList>
            <consortium name="Ensembl"/>
        </authorList>
    </citation>
    <scope>IDENTIFICATION</scope>
</reference>
<dbReference type="Proteomes" id="UP000261540">
    <property type="component" value="Unplaced"/>
</dbReference>
<accession>A0A3B3QAU8</accession>
<dbReference type="SUPFAM" id="SSF52047">
    <property type="entry name" value="RNI-like"/>
    <property type="match status" value="1"/>
</dbReference>
<organism evidence="2 3">
    <name type="scientific">Paramormyrops kingsleyae</name>
    <dbReference type="NCBI Taxonomy" id="1676925"/>
    <lineage>
        <taxon>Eukaryota</taxon>
        <taxon>Metazoa</taxon>
        <taxon>Chordata</taxon>
        <taxon>Craniata</taxon>
        <taxon>Vertebrata</taxon>
        <taxon>Euteleostomi</taxon>
        <taxon>Actinopterygii</taxon>
        <taxon>Neopterygii</taxon>
        <taxon>Teleostei</taxon>
        <taxon>Osteoglossocephala</taxon>
        <taxon>Osteoglossomorpha</taxon>
        <taxon>Osteoglossiformes</taxon>
        <taxon>Mormyridae</taxon>
        <taxon>Paramormyrops</taxon>
    </lineage>
</organism>
<dbReference type="InterPro" id="IPR001611">
    <property type="entry name" value="Leu-rich_rpt"/>
</dbReference>
<sequence>MQRSIFKNTKQEPDAKNICILQHNVAIEHLDLMCNNIEAEGAELLAKSLRGNSTLRSLRMAGNKIASRGSMRFAAMLQVNSTLQALDVSDCDLDTQSLIGFTIALSTNKSIQAVDLSRPLLFSHQEEIMVHLARMLQVNQHLQELHLGQHGMTDSAVERLCEALRGNSVLRYLDLRCNRITRDGAKFLAEILRHNSTLEILDLSSNRIEDDGAGHLSKAIARHNRSLRALLHFTNVLTLTHKHPTPPQAVSSLLQSGRLLQEATDVSPYEVDGQRCLAEVFHGLRRHYYWTSNFDAHSDPVVNSALVLMGRDSMF</sequence>
<dbReference type="Gene3D" id="3.80.10.10">
    <property type="entry name" value="Ribonuclease Inhibitor"/>
    <property type="match status" value="2"/>
</dbReference>
<evidence type="ECO:0000313" key="2">
    <source>
        <dbReference type="Ensembl" id="ENSPKIP00000002755.1"/>
    </source>
</evidence>
<reference evidence="2" key="1">
    <citation type="submission" date="2025-08" db="UniProtKB">
        <authorList>
            <consortium name="Ensembl"/>
        </authorList>
    </citation>
    <scope>IDENTIFICATION</scope>
</reference>
<dbReference type="PANTHER" id="PTHR24111">
    <property type="entry name" value="LEUCINE-RICH REPEAT-CONTAINING PROTEIN 34"/>
    <property type="match status" value="1"/>
</dbReference>
<evidence type="ECO:0000313" key="3">
    <source>
        <dbReference type="Proteomes" id="UP000261540"/>
    </source>
</evidence>
<name>A0A3B3QAU8_9TELE</name>
<dbReference type="STRING" id="1676925.ENSPKIP00000002755"/>
<dbReference type="PANTHER" id="PTHR24111:SF4">
    <property type="entry name" value="LEUCINE-RICH REPEAT-CONTAINING PROTEIN 34"/>
    <property type="match status" value="1"/>
</dbReference>
<dbReference type="Ensembl" id="ENSPKIT00000026706.1">
    <property type="protein sequence ID" value="ENSPKIP00000002755.1"/>
    <property type="gene ID" value="ENSPKIG00000020508.1"/>
</dbReference>
<keyword evidence="3" id="KW-1185">Reference proteome</keyword>
<protein>
    <submittedName>
        <fullName evidence="2">Leucine rich repeat containing 34</fullName>
    </submittedName>
</protein>
<dbReference type="InterPro" id="IPR052201">
    <property type="entry name" value="LRR-containing_regulator"/>
</dbReference>
<evidence type="ECO:0000256" key="1">
    <source>
        <dbReference type="ARBA" id="ARBA00022737"/>
    </source>
</evidence>
<dbReference type="SMART" id="SM00368">
    <property type="entry name" value="LRR_RI"/>
    <property type="match status" value="6"/>
</dbReference>
<dbReference type="Pfam" id="PF13516">
    <property type="entry name" value="LRR_6"/>
    <property type="match status" value="6"/>
</dbReference>
<dbReference type="GeneTree" id="ENSGT00940000156456"/>
<dbReference type="AlphaFoldDB" id="A0A3B3QAU8"/>
<keyword evidence="1" id="KW-0677">Repeat</keyword>
<proteinExistence type="predicted"/>
<dbReference type="InterPro" id="IPR032675">
    <property type="entry name" value="LRR_dom_sf"/>
</dbReference>